<evidence type="ECO:0000313" key="3">
    <source>
        <dbReference type="Proteomes" id="UP000499080"/>
    </source>
</evidence>
<keyword evidence="3" id="KW-1185">Reference proteome</keyword>
<dbReference type="Gene3D" id="3.30.710.10">
    <property type="entry name" value="Potassium Channel Kv1.1, Chain A"/>
    <property type="match status" value="1"/>
</dbReference>
<comment type="caution">
    <text evidence="2">The sequence shown here is derived from an EMBL/GenBank/DDBJ whole genome shotgun (WGS) entry which is preliminary data.</text>
</comment>
<name>A0A4Y2UWU8_ARAVE</name>
<gene>
    <name evidence="2" type="ORF">AVEN_254390_1</name>
</gene>
<evidence type="ECO:0000259" key="1">
    <source>
        <dbReference type="Pfam" id="PF00651"/>
    </source>
</evidence>
<sequence length="106" mass="11995">MLTKGVLCARSPVFASMLATNMQRKINEHCIQVEDLEDSTIDQLLLSFTRYPGRSSMGRCHSAVLCCGLLSGQRLKDVYFFHDGRLNKIIWSDLHSSNQTNARFTV</sequence>
<dbReference type="Pfam" id="PF00651">
    <property type="entry name" value="BTB"/>
    <property type="match status" value="1"/>
</dbReference>
<dbReference type="OrthoDB" id="2359033at2759"/>
<dbReference type="InterPro" id="IPR011333">
    <property type="entry name" value="SKP1/BTB/POZ_sf"/>
</dbReference>
<dbReference type="AlphaFoldDB" id="A0A4Y2UWU8"/>
<protein>
    <recommendedName>
        <fullName evidence="1">BTB domain-containing protein</fullName>
    </recommendedName>
</protein>
<reference evidence="2 3" key="1">
    <citation type="journal article" date="2019" name="Sci. Rep.">
        <title>Orb-weaving spider Araneus ventricosus genome elucidates the spidroin gene catalogue.</title>
        <authorList>
            <person name="Kono N."/>
            <person name="Nakamura H."/>
            <person name="Ohtoshi R."/>
            <person name="Moran D.A.P."/>
            <person name="Shinohara A."/>
            <person name="Yoshida Y."/>
            <person name="Fujiwara M."/>
            <person name="Mori M."/>
            <person name="Tomita M."/>
            <person name="Arakawa K."/>
        </authorList>
    </citation>
    <scope>NUCLEOTIDE SEQUENCE [LARGE SCALE GENOMIC DNA]</scope>
</reference>
<evidence type="ECO:0000313" key="2">
    <source>
        <dbReference type="EMBL" id="GBO17505.1"/>
    </source>
</evidence>
<dbReference type="EMBL" id="BGPR01041260">
    <property type="protein sequence ID" value="GBO17505.1"/>
    <property type="molecule type" value="Genomic_DNA"/>
</dbReference>
<organism evidence="2 3">
    <name type="scientific">Araneus ventricosus</name>
    <name type="common">Orbweaver spider</name>
    <name type="synonym">Epeira ventricosa</name>
    <dbReference type="NCBI Taxonomy" id="182803"/>
    <lineage>
        <taxon>Eukaryota</taxon>
        <taxon>Metazoa</taxon>
        <taxon>Ecdysozoa</taxon>
        <taxon>Arthropoda</taxon>
        <taxon>Chelicerata</taxon>
        <taxon>Arachnida</taxon>
        <taxon>Araneae</taxon>
        <taxon>Araneomorphae</taxon>
        <taxon>Entelegynae</taxon>
        <taxon>Araneoidea</taxon>
        <taxon>Araneidae</taxon>
        <taxon>Araneus</taxon>
    </lineage>
</organism>
<dbReference type="Proteomes" id="UP000499080">
    <property type="component" value="Unassembled WGS sequence"/>
</dbReference>
<dbReference type="InterPro" id="IPR000210">
    <property type="entry name" value="BTB/POZ_dom"/>
</dbReference>
<feature type="domain" description="BTB" evidence="1">
    <location>
        <begin position="4"/>
        <end position="57"/>
    </location>
</feature>
<accession>A0A4Y2UWU8</accession>
<proteinExistence type="predicted"/>